<dbReference type="GeneID" id="116668223"/>
<feature type="region of interest" description="Disordered" evidence="1">
    <location>
        <begin position="1"/>
        <end position="22"/>
    </location>
</feature>
<evidence type="ECO:0000256" key="1">
    <source>
        <dbReference type="SAM" id="MobiDB-lite"/>
    </source>
</evidence>
<feature type="region of interest" description="Disordered" evidence="1">
    <location>
        <begin position="318"/>
        <end position="349"/>
    </location>
</feature>
<dbReference type="Proteomes" id="UP000694856">
    <property type="component" value="Chromosome 13"/>
</dbReference>
<gene>
    <name evidence="3" type="primary">LOC116668223</name>
</gene>
<feature type="region of interest" description="Disordered" evidence="1">
    <location>
        <begin position="52"/>
        <end position="81"/>
    </location>
</feature>
<proteinExistence type="predicted"/>
<keyword evidence="2" id="KW-1185">Reference proteome</keyword>
<sequence>MWPPRPPHPTPAHKSPPPAVPRDGRILLASTISSAHHLKFAGSRPGCPLAFSGPGPPRPVRGARTASNGGAPVASGFRARRKEPARDLPRWPCVLWLRLGSVEAGDGGGARPSHPDPLFNHPRAVQSRQPATKLCGALLPAGTRTHAHVVVTIYASTSSWNRKPILVMEGGGGKAFWKHLCRVRPRSLGRGCIRGNSPSSVRAENQRARRWPSRGDVSVYTARCPGLEWGWLARSRQRRTGDKNRSCGSTATRAALRVTGPWRGLRTARLQTGGRCWGSAFSRVSPITASVQVVSLVVGGSPGPPGVNGQLYPRNGHIVTDGTSVKKKKGKKESGKLVTETSALRPAGK</sequence>
<dbReference type="KEGG" id="cfr:116668223"/>
<accession>A0A8B8U8G3</accession>
<evidence type="ECO:0000313" key="3">
    <source>
        <dbReference type="RefSeq" id="XP_032350884.1"/>
    </source>
</evidence>
<reference evidence="3" key="1">
    <citation type="submission" date="2025-08" db="UniProtKB">
        <authorList>
            <consortium name="RefSeq"/>
        </authorList>
    </citation>
    <scope>IDENTIFICATION</scope>
    <source>
        <tissue evidence="3">Ear skin</tissue>
    </source>
</reference>
<dbReference type="RefSeq" id="XP_032350884.1">
    <property type="nucleotide sequence ID" value="XM_032494993.1"/>
</dbReference>
<dbReference type="AlphaFoldDB" id="A0A8B8U8G3"/>
<protein>
    <submittedName>
        <fullName evidence="3">Uncharacterized protein LOC116668223 isoform X1</fullName>
    </submittedName>
</protein>
<feature type="compositionally biased region" description="Pro residues" evidence="1">
    <location>
        <begin position="1"/>
        <end position="20"/>
    </location>
</feature>
<name>A0A8B8U8G3_CAMFR</name>
<organism evidence="2 3">
    <name type="scientific">Camelus ferus</name>
    <name type="common">Wild bactrian camel</name>
    <name type="synonym">Camelus bactrianus ferus</name>
    <dbReference type="NCBI Taxonomy" id="419612"/>
    <lineage>
        <taxon>Eukaryota</taxon>
        <taxon>Metazoa</taxon>
        <taxon>Chordata</taxon>
        <taxon>Craniata</taxon>
        <taxon>Vertebrata</taxon>
        <taxon>Euteleostomi</taxon>
        <taxon>Mammalia</taxon>
        <taxon>Eutheria</taxon>
        <taxon>Laurasiatheria</taxon>
        <taxon>Artiodactyla</taxon>
        <taxon>Tylopoda</taxon>
        <taxon>Camelidae</taxon>
        <taxon>Camelus</taxon>
    </lineage>
</organism>
<evidence type="ECO:0000313" key="2">
    <source>
        <dbReference type="Proteomes" id="UP000694856"/>
    </source>
</evidence>